<dbReference type="Pfam" id="PF18044">
    <property type="entry name" value="zf-CCCH_4"/>
    <property type="match status" value="1"/>
</dbReference>
<feature type="compositionally biased region" description="Low complexity" evidence="6">
    <location>
        <begin position="1428"/>
        <end position="1443"/>
    </location>
</feature>
<protein>
    <recommendedName>
        <fullName evidence="7">C3H1-type domain-containing protein</fullName>
    </recommendedName>
</protein>
<feature type="compositionally biased region" description="Low complexity" evidence="6">
    <location>
        <begin position="1349"/>
        <end position="1373"/>
    </location>
</feature>
<feature type="region of interest" description="Disordered" evidence="6">
    <location>
        <begin position="185"/>
        <end position="237"/>
    </location>
</feature>
<evidence type="ECO:0000313" key="8">
    <source>
        <dbReference type="EMBL" id="KAK9772357.1"/>
    </source>
</evidence>
<dbReference type="SMART" id="SM00356">
    <property type="entry name" value="ZnF_C3H1"/>
    <property type="match status" value="1"/>
</dbReference>
<feature type="compositionally biased region" description="Basic residues" evidence="6">
    <location>
        <begin position="907"/>
        <end position="916"/>
    </location>
</feature>
<name>A0ABR2XF72_9PEZI</name>
<gene>
    <name evidence="8" type="ORF">SCAR479_10895</name>
</gene>
<evidence type="ECO:0000256" key="3">
    <source>
        <dbReference type="ARBA" id="ARBA00022833"/>
    </source>
</evidence>
<dbReference type="Proteomes" id="UP001465668">
    <property type="component" value="Unassembled WGS sequence"/>
</dbReference>
<feature type="compositionally biased region" description="Polar residues" evidence="6">
    <location>
        <begin position="208"/>
        <end position="237"/>
    </location>
</feature>
<dbReference type="InterPro" id="IPR000571">
    <property type="entry name" value="Znf_CCCH"/>
</dbReference>
<feature type="compositionally biased region" description="Basic and acidic residues" evidence="6">
    <location>
        <begin position="941"/>
        <end position="956"/>
    </location>
</feature>
<organism evidence="8 9">
    <name type="scientific">Seiridium cardinale</name>
    <dbReference type="NCBI Taxonomy" id="138064"/>
    <lineage>
        <taxon>Eukaryota</taxon>
        <taxon>Fungi</taxon>
        <taxon>Dikarya</taxon>
        <taxon>Ascomycota</taxon>
        <taxon>Pezizomycotina</taxon>
        <taxon>Sordariomycetes</taxon>
        <taxon>Xylariomycetidae</taxon>
        <taxon>Amphisphaeriales</taxon>
        <taxon>Sporocadaceae</taxon>
        <taxon>Seiridium</taxon>
    </lineage>
</organism>
<feature type="compositionally biased region" description="Polar residues" evidence="6">
    <location>
        <begin position="143"/>
        <end position="168"/>
    </location>
</feature>
<feature type="compositionally biased region" description="Acidic residues" evidence="6">
    <location>
        <begin position="512"/>
        <end position="530"/>
    </location>
</feature>
<dbReference type="InterPro" id="IPR041367">
    <property type="entry name" value="Znf-CCCH_4"/>
</dbReference>
<feature type="region of interest" description="Disordered" evidence="6">
    <location>
        <begin position="1427"/>
        <end position="1497"/>
    </location>
</feature>
<evidence type="ECO:0000256" key="6">
    <source>
        <dbReference type="SAM" id="MobiDB-lite"/>
    </source>
</evidence>
<feature type="region of interest" description="Disordered" evidence="6">
    <location>
        <begin position="1"/>
        <end position="21"/>
    </location>
</feature>
<evidence type="ECO:0000256" key="1">
    <source>
        <dbReference type="ARBA" id="ARBA00022723"/>
    </source>
</evidence>
<evidence type="ECO:0000256" key="2">
    <source>
        <dbReference type="ARBA" id="ARBA00022771"/>
    </source>
</evidence>
<feature type="compositionally biased region" description="Acidic residues" evidence="6">
    <location>
        <begin position="973"/>
        <end position="986"/>
    </location>
</feature>
<reference evidence="8 9" key="1">
    <citation type="submission" date="2024-02" db="EMBL/GenBank/DDBJ databases">
        <title>First draft genome assembly of two strains of Seiridium cardinale.</title>
        <authorList>
            <person name="Emiliani G."/>
            <person name="Scali E."/>
        </authorList>
    </citation>
    <scope>NUCLEOTIDE SEQUENCE [LARGE SCALE GENOMIC DNA]</scope>
    <source>
        <strain evidence="8 9">BM-138-000479</strain>
    </source>
</reference>
<evidence type="ECO:0000259" key="7">
    <source>
        <dbReference type="PROSITE" id="PS50103"/>
    </source>
</evidence>
<feature type="region of interest" description="Disordered" evidence="6">
    <location>
        <begin position="477"/>
        <end position="542"/>
    </location>
</feature>
<comment type="caution">
    <text evidence="8">The sequence shown here is derived from an EMBL/GenBank/DDBJ whole genome shotgun (WGS) entry which is preliminary data.</text>
</comment>
<feature type="region of interest" description="Disordered" evidence="6">
    <location>
        <begin position="75"/>
        <end position="168"/>
    </location>
</feature>
<feature type="domain" description="C3H1-type" evidence="7">
    <location>
        <begin position="1502"/>
        <end position="1529"/>
    </location>
</feature>
<evidence type="ECO:0000256" key="4">
    <source>
        <dbReference type="PROSITE-ProRule" id="PRU00723"/>
    </source>
</evidence>
<feature type="region of interest" description="Disordered" evidence="6">
    <location>
        <begin position="1349"/>
        <end position="1377"/>
    </location>
</feature>
<dbReference type="SUPFAM" id="SSF90229">
    <property type="entry name" value="CCCH zinc finger"/>
    <property type="match status" value="1"/>
</dbReference>
<feature type="compositionally biased region" description="Low complexity" evidence="6">
    <location>
        <begin position="824"/>
        <end position="836"/>
    </location>
</feature>
<dbReference type="Gene3D" id="4.10.1000.10">
    <property type="entry name" value="Zinc finger, CCCH-type"/>
    <property type="match status" value="1"/>
</dbReference>
<feature type="compositionally biased region" description="Polar residues" evidence="6">
    <location>
        <begin position="866"/>
        <end position="876"/>
    </location>
</feature>
<keyword evidence="2 4" id="KW-0863">Zinc-finger</keyword>
<keyword evidence="3 4" id="KW-0862">Zinc</keyword>
<feature type="region of interest" description="Disordered" evidence="6">
    <location>
        <begin position="941"/>
        <end position="994"/>
    </location>
</feature>
<feature type="compositionally biased region" description="Basic and acidic residues" evidence="6">
    <location>
        <begin position="1483"/>
        <end position="1497"/>
    </location>
</feature>
<keyword evidence="1 4" id="KW-0479">Metal-binding</keyword>
<sequence>MAQGGHNWPGGQFHANGVDHNGAVNSNDGALGYGDGLGTDSEMMYMNDWGGMNQSAGSFGASSHGNATDQQFYQPQSYYQPPNTFNETNRPIEQRNSTASPSLAYGNGMFHDPSFQRPVPQQQHQQQQQQQYQQLATPDLSHHNPQSVNFVDGSWQGQAGHPTQTQYGHQSLGYESQQNIYQQHLRPDSHSHTPTPPPAQRNAAQLAGIQSAQPGSRPNLNLPGNQGIQNHLSPQPITAHGSQYQFQVNQSQGQARNSPYQNVAIPAAQSNLVYPGQVRYAQPHQPSGQNVIPAPSPQPPMQQQHSVYPMKRTSSATQQPMGPTDSPIAPPSQASAAPSAGLLYPHFQHIQGQTDAAGVMQQGLQTPPTFTIVPSRPPFDPIAHGGYIQLVDAPNLFVSDVPIDAQGMEIVPEESFSFSAHFNARDGPLIPIRQKRLPCEIRRDWKWLRKQEKSVDNDAKRRAILLEKDRLDREMIQLTGEHVEPSTKITSKKSAPKSGSKLSSARKTGSESSDDSSEYESDSDLEESKEDQEARKIKLGGRPSDPVKAVEFDVIQAVWRGPEEPVQTNATATAIQAFGVHIEKLWNKAKDLKKEVKAAREKKSKKLDSLDVELTGQLKLMRTAIETATKFAEPSVLENMGGNAKLAVILWNALRSSIASKDFNGPLPKAILFLMSHFVTMEKSLVVGVLKVSDYQKKYQKEFDKLCNAYLDQIQSRAKGAAGDAEKRAKENAPANGTKEAPSIPRKTPAFTAKDLVSASKKPASAETKKAQPVGATVLDARKASGVGAKSVTGSPSKRPRDDDLDSRATKKVAVDGSGMLSVTKPTTTPAAKTTTVVQPRPKSSGSILPGRARPTAKPAAKKAEPQQSSSLSTISGLLAEIAKPKSPPRQKDEPTKAPETEEEKRRRIRKEARRGLRVMWKPDQELEEVRVFQHDAAEDEGRASNMVRDARDNRSEGQALKRARVGDHSEDQEADAEKDDEETDAQDGKPKEITLREWADPRVVNVSHIDEVNPNQRAKTFLTRGGSVAFHTDEQKSMEKYEQTQLMAIYTSLSDIPETPKSPLRKDAEKHFVPQVFQLPTDMPNLQETHTRWTEIAQFGADEATQRMIMRLRNRASPDRAAKLDGLLLDLQNASMSSHDRHQPYAFAPSMSHASHKQHPASSVSSLPVMSQSQRDEAVVRLLKSEKIQRWIDASQVDTNTPRTHHRFDYGDAKIQADVDAVESVAATFAGKPYPAAEPPEHLRSNPAHVKEWQAGYAKAMADRATQDATDRAKKLAEEFSRTNVAVGLQPASQPAAAAQPTQDPNAAAWAAYFAQMNQNPAQPSAAQGQQLTHDQYAAILQQTQALQAQHAGQSAPFPASQFPPQQQPAQQDPNGHIGALLAALGGQASQPQPPAAVPQSMQQDPNAANAAAWAAYYASIGQAQPQASISHQQPQTQQQSYQHRDRDRNSHNNSIGDDGMLDYGPSETESRDKNHRGRKDNRKDNFRGKDYDHKGINRSLIGTKPCTFWAQGKCAKGDQCTFRHDPNDLVK</sequence>
<feature type="coiled-coil region" evidence="5">
    <location>
        <begin position="582"/>
        <end position="613"/>
    </location>
</feature>
<feature type="region of interest" description="Disordered" evidence="6">
    <location>
        <begin position="1151"/>
        <end position="1171"/>
    </location>
</feature>
<feature type="compositionally biased region" description="Polar residues" evidence="6">
    <location>
        <begin position="312"/>
        <end position="321"/>
    </location>
</feature>
<dbReference type="PROSITE" id="PS50103">
    <property type="entry name" value="ZF_C3H1"/>
    <property type="match status" value="1"/>
</dbReference>
<accession>A0ABR2XF72</accession>
<keyword evidence="9" id="KW-1185">Reference proteome</keyword>
<dbReference type="InterPro" id="IPR036855">
    <property type="entry name" value="Znf_CCCH_sf"/>
</dbReference>
<feature type="compositionally biased region" description="Basic and acidic residues" evidence="6">
    <location>
        <begin position="799"/>
        <end position="809"/>
    </location>
</feature>
<feature type="region of interest" description="Disordered" evidence="6">
    <location>
        <begin position="721"/>
        <end position="916"/>
    </location>
</feature>
<keyword evidence="5" id="KW-0175">Coiled coil</keyword>
<proteinExistence type="predicted"/>
<feature type="region of interest" description="Disordered" evidence="6">
    <location>
        <begin position="281"/>
        <end position="337"/>
    </location>
</feature>
<dbReference type="EMBL" id="JARVKM010000062">
    <property type="protein sequence ID" value="KAK9772357.1"/>
    <property type="molecule type" value="Genomic_DNA"/>
</dbReference>
<feature type="compositionally biased region" description="Low complexity" evidence="6">
    <location>
        <begin position="121"/>
        <end position="134"/>
    </location>
</feature>
<evidence type="ECO:0000256" key="5">
    <source>
        <dbReference type="SAM" id="Coils"/>
    </source>
</evidence>
<feature type="zinc finger region" description="C3H1-type" evidence="4">
    <location>
        <begin position="1502"/>
        <end position="1529"/>
    </location>
</feature>
<evidence type="ECO:0000313" key="9">
    <source>
        <dbReference type="Proteomes" id="UP001465668"/>
    </source>
</evidence>
<feature type="compositionally biased region" description="Basic and acidic residues" evidence="6">
    <location>
        <begin position="890"/>
        <end position="906"/>
    </location>
</feature>
<feature type="compositionally biased region" description="Polar residues" evidence="6">
    <location>
        <begin position="83"/>
        <end position="101"/>
    </location>
</feature>